<keyword evidence="1" id="KW-0597">Phosphoprotein</keyword>
<organism evidence="3 4">
    <name type="scientific">Stigmatella aurantiaca</name>
    <dbReference type="NCBI Taxonomy" id="41"/>
    <lineage>
        <taxon>Bacteria</taxon>
        <taxon>Pseudomonadati</taxon>
        <taxon>Myxococcota</taxon>
        <taxon>Myxococcia</taxon>
        <taxon>Myxococcales</taxon>
        <taxon>Cystobacterineae</taxon>
        <taxon>Archangiaceae</taxon>
        <taxon>Stigmatella</taxon>
    </lineage>
</organism>
<dbReference type="GO" id="GO:0000160">
    <property type="term" value="P:phosphorelay signal transduction system"/>
    <property type="evidence" value="ECO:0007669"/>
    <property type="project" value="InterPro"/>
</dbReference>
<dbReference type="Gene3D" id="3.40.50.2300">
    <property type="match status" value="1"/>
</dbReference>
<evidence type="ECO:0000313" key="3">
    <source>
        <dbReference type="EMBL" id="SEL27082.1"/>
    </source>
</evidence>
<gene>
    <name evidence="3" type="ORF">SAMN05444354_10573</name>
</gene>
<dbReference type="RefSeq" id="WP_013374565.1">
    <property type="nucleotide sequence ID" value="NZ_FOAP01000005.1"/>
</dbReference>
<keyword evidence="4" id="KW-1185">Reference proteome</keyword>
<sequence length="122" mass="13233">MAKRVLVVDDAIFMRNMIKDIFASGGFEVVGEAANGLEAVEKYKELKPDLTTMDIVMPFKSGIEATREILKHDTNAVVIMCSALGQESLVMEAIEAGASDFIVKPFRAEDVLAVVKKVLGEG</sequence>
<dbReference type="PROSITE" id="PS50110">
    <property type="entry name" value="RESPONSE_REGULATORY"/>
    <property type="match status" value="1"/>
</dbReference>
<dbReference type="OMA" id="IMKPFDG"/>
<dbReference type="PANTHER" id="PTHR43228:SF1">
    <property type="entry name" value="TWO-COMPONENT RESPONSE REGULATOR ARR22"/>
    <property type="match status" value="1"/>
</dbReference>
<protein>
    <submittedName>
        <fullName evidence="3">Two-component system, chemotaxis family, response regulator CheY</fullName>
    </submittedName>
</protein>
<proteinExistence type="predicted"/>
<dbReference type="SMART" id="SM00448">
    <property type="entry name" value="REC"/>
    <property type="match status" value="1"/>
</dbReference>
<name>A0A1H7NUC4_STIAU</name>
<dbReference type="OrthoDB" id="9801101at2"/>
<dbReference type="Proteomes" id="UP000182719">
    <property type="component" value="Unassembled WGS sequence"/>
</dbReference>
<dbReference type="PANTHER" id="PTHR43228">
    <property type="entry name" value="TWO-COMPONENT RESPONSE REGULATOR"/>
    <property type="match status" value="1"/>
</dbReference>
<dbReference type="InterPro" id="IPR052048">
    <property type="entry name" value="ST_Response_Regulator"/>
</dbReference>
<dbReference type="Pfam" id="PF00072">
    <property type="entry name" value="Response_reg"/>
    <property type="match status" value="1"/>
</dbReference>
<feature type="domain" description="Response regulatory" evidence="2">
    <location>
        <begin position="4"/>
        <end position="119"/>
    </location>
</feature>
<dbReference type="EMBL" id="FOAP01000005">
    <property type="protein sequence ID" value="SEL27082.1"/>
    <property type="molecule type" value="Genomic_DNA"/>
</dbReference>
<evidence type="ECO:0000259" key="2">
    <source>
        <dbReference type="PROSITE" id="PS50110"/>
    </source>
</evidence>
<reference evidence="4" key="1">
    <citation type="submission" date="2016-10" db="EMBL/GenBank/DDBJ databases">
        <authorList>
            <person name="Varghese N."/>
            <person name="Submissions S."/>
        </authorList>
    </citation>
    <scope>NUCLEOTIDE SEQUENCE [LARGE SCALE GENOMIC DNA]</scope>
    <source>
        <strain evidence="4">DSM 17044</strain>
    </source>
</reference>
<dbReference type="InterPro" id="IPR011006">
    <property type="entry name" value="CheY-like_superfamily"/>
</dbReference>
<dbReference type="SUPFAM" id="SSF52172">
    <property type="entry name" value="CheY-like"/>
    <property type="match status" value="1"/>
</dbReference>
<accession>A0A1H7NUC4</accession>
<evidence type="ECO:0000313" key="4">
    <source>
        <dbReference type="Proteomes" id="UP000182719"/>
    </source>
</evidence>
<feature type="modified residue" description="4-aspartylphosphate" evidence="1">
    <location>
        <position position="54"/>
    </location>
</feature>
<evidence type="ECO:0000256" key="1">
    <source>
        <dbReference type="PROSITE-ProRule" id="PRU00169"/>
    </source>
</evidence>
<dbReference type="InterPro" id="IPR001789">
    <property type="entry name" value="Sig_transdc_resp-reg_receiver"/>
</dbReference>
<dbReference type="AlphaFoldDB" id="A0A1H7NUC4"/>
<dbReference type="CDD" id="cd17542">
    <property type="entry name" value="REC_CheY"/>
    <property type="match status" value="1"/>
</dbReference>